<dbReference type="PROSITE" id="PS50943">
    <property type="entry name" value="HTH_CROC1"/>
    <property type="match status" value="1"/>
</dbReference>
<evidence type="ECO:0000313" key="2">
    <source>
        <dbReference type="EMBL" id="MBP2194011.1"/>
    </source>
</evidence>
<evidence type="ECO:0000259" key="1">
    <source>
        <dbReference type="PROSITE" id="PS50943"/>
    </source>
</evidence>
<feature type="domain" description="HTH cro/C1-type" evidence="1">
    <location>
        <begin position="12"/>
        <end position="66"/>
    </location>
</feature>
<dbReference type="EMBL" id="JAGGMR010000001">
    <property type="protein sequence ID" value="MBP2194011.1"/>
    <property type="molecule type" value="Genomic_DNA"/>
</dbReference>
<dbReference type="InterPro" id="IPR010982">
    <property type="entry name" value="Lambda_DNA-bd_dom_sf"/>
</dbReference>
<dbReference type="CDD" id="cd00093">
    <property type="entry name" value="HTH_XRE"/>
    <property type="match status" value="1"/>
</dbReference>
<dbReference type="SUPFAM" id="SSF47413">
    <property type="entry name" value="lambda repressor-like DNA-binding domains"/>
    <property type="match status" value="1"/>
</dbReference>
<gene>
    <name evidence="2" type="ORF">BJ987_006912</name>
</gene>
<organism evidence="2 3">
    <name type="scientific">Nocardia goodfellowii</name>
    <dbReference type="NCBI Taxonomy" id="882446"/>
    <lineage>
        <taxon>Bacteria</taxon>
        <taxon>Bacillati</taxon>
        <taxon>Actinomycetota</taxon>
        <taxon>Actinomycetes</taxon>
        <taxon>Mycobacteriales</taxon>
        <taxon>Nocardiaceae</taxon>
        <taxon>Nocardia</taxon>
    </lineage>
</organism>
<accession>A0ABS4QQL9</accession>
<dbReference type="Pfam" id="PF13560">
    <property type="entry name" value="HTH_31"/>
    <property type="match status" value="1"/>
</dbReference>
<protein>
    <submittedName>
        <fullName evidence="2">Transcriptional regulator with XRE-family HTH domain</fullName>
    </submittedName>
</protein>
<dbReference type="Proteomes" id="UP001519325">
    <property type="component" value="Unassembled WGS sequence"/>
</dbReference>
<evidence type="ECO:0000313" key="3">
    <source>
        <dbReference type="Proteomes" id="UP001519325"/>
    </source>
</evidence>
<proteinExistence type="predicted"/>
<sequence>MFAEPGVTGELLRELRTLAEVGLRRMAERTSFTPGYLSQIETGQRPVTPAVLDAYRSVLADPVLGLSEVDMARLQAALEDPAGAGSGSLADLSVILDRTRHLEDTVGAALVVQMVRGMDGAARALARHRAGGAASASLASEVARYRGWLEHATNRPHLADRVLSDAAGLAEEAEDYSQLAHARSFRAYTARHTGHLERAVDLTEAAISVTKAHPILGVYDRYQRAELLALKGDNYRAGRALRRADIAAEATEGIELPAFGYWYTPGFWGLERALVLTAMGRPTEAAREAEMGLAALPADHRDTDWARSMLVKIDPQLGP</sequence>
<reference evidence="2 3" key="1">
    <citation type="submission" date="2021-03" db="EMBL/GenBank/DDBJ databases">
        <title>Sequencing the genomes of 1000 actinobacteria strains.</title>
        <authorList>
            <person name="Klenk H.-P."/>
        </authorList>
    </citation>
    <scope>NUCLEOTIDE SEQUENCE [LARGE SCALE GENOMIC DNA]</scope>
    <source>
        <strain evidence="2 3">DSM 45516</strain>
    </source>
</reference>
<dbReference type="Gene3D" id="1.10.260.40">
    <property type="entry name" value="lambda repressor-like DNA-binding domains"/>
    <property type="match status" value="1"/>
</dbReference>
<keyword evidence="3" id="KW-1185">Reference proteome</keyword>
<comment type="caution">
    <text evidence="2">The sequence shown here is derived from an EMBL/GenBank/DDBJ whole genome shotgun (WGS) entry which is preliminary data.</text>
</comment>
<name>A0ABS4QQL9_9NOCA</name>
<dbReference type="InterPro" id="IPR001387">
    <property type="entry name" value="Cro/C1-type_HTH"/>
</dbReference>